<sequence length="162" mass="18371">MPPKHRKLVRTYGRRTPSTAPETRSEPPTKRRRTSQDDQTTNVVGMSERDSEKSPKAEHKEEPSTDRDSHDPEEQVDDKEKPKLSILTSKGSRGRFAFEEPSLSIESAQSTDVTSSCASQKKKGAAPIETKTNNTNIDRRIRRGRRAGRISFNLYRRLGGEY</sequence>
<keyword evidence="3" id="KW-1185">Reference proteome</keyword>
<protein>
    <submittedName>
        <fullName evidence="2">Uncharacterized protein</fullName>
    </submittedName>
</protein>
<dbReference type="EMBL" id="CABFNQ020000719">
    <property type="protein sequence ID" value="CAH0026314.1"/>
    <property type="molecule type" value="Genomic_DNA"/>
</dbReference>
<comment type="caution">
    <text evidence="2">The sequence shown here is derived from an EMBL/GenBank/DDBJ whole genome shotgun (WGS) entry which is preliminary data.</text>
</comment>
<feature type="compositionally biased region" description="Basic and acidic residues" evidence="1">
    <location>
        <begin position="47"/>
        <end position="83"/>
    </location>
</feature>
<feature type="region of interest" description="Disordered" evidence="1">
    <location>
        <begin position="1"/>
        <end position="133"/>
    </location>
</feature>
<feature type="compositionally biased region" description="Basic residues" evidence="1">
    <location>
        <begin position="1"/>
        <end position="13"/>
    </location>
</feature>
<reference evidence="2" key="1">
    <citation type="submission" date="2021-10" db="EMBL/GenBank/DDBJ databases">
        <authorList>
            <person name="Piombo E."/>
        </authorList>
    </citation>
    <scope>NUCLEOTIDE SEQUENCE</scope>
</reference>
<feature type="compositionally biased region" description="Polar residues" evidence="1">
    <location>
        <begin position="104"/>
        <end position="119"/>
    </location>
</feature>
<dbReference type="AlphaFoldDB" id="A0A9N9VN31"/>
<accession>A0A9N9VN31</accession>
<evidence type="ECO:0000313" key="3">
    <source>
        <dbReference type="Proteomes" id="UP000696573"/>
    </source>
</evidence>
<evidence type="ECO:0000313" key="2">
    <source>
        <dbReference type="EMBL" id="CAH0026314.1"/>
    </source>
</evidence>
<evidence type="ECO:0000256" key="1">
    <source>
        <dbReference type="SAM" id="MobiDB-lite"/>
    </source>
</evidence>
<dbReference type="Proteomes" id="UP000696573">
    <property type="component" value="Unassembled WGS sequence"/>
</dbReference>
<gene>
    <name evidence="2" type="ORF">CRHIZ90672A_00015083</name>
</gene>
<dbReference type="OrthoDB" id="19981at2759"/>
<organism evidence="2 3">
    <name type="scientific">Clonostachys rhizophaga</name>
    <dbReference type="NCBI Taxonomy" id="160324"/>
    <lineage>
        <taxon>Eukaryota</taxon>
        <taxon>Fungi</taxon>
        <taxon>Dikarya</taxon>
        <taxon>Ascomycota</taxon>
        <taxon>Pezizomycotina</taxon>
        <taxon>Sordariomycetes</taxon>
        <taxon>Hypocreomycetidae</taxon>
        <taxon>Hypocreales</taxon>
        <taxon>Bionectriaceae</taxon>
        <taxon>Clonostachys</taxon>
    </lineage>
</organism>
<proteinExistence type="predicted"/>
<name>A0A9N9VN31_9HYPO</name>